<dbReference type="EMBL" id="JBBPHU010000001">
    <property type="protein sequence ID" value="KAK7523630.1"/>
    <property type="molecule type" value="Genomic_DNA"/>
</dbReference>
<reference evidence="2 3" key="1">
    <citation type="submission" date="2024-04" db="EMBL/GenBank/DDBJ databases">
        <title>Phyllosticta paracitricarpa is synonymous to the EU quarantine fungus P. citricarpa based on phylogenomic analyses.</title>
        <authorList>
            <consortium name="Lawrence Berkeley National Laboratory"/>
            <person name="Van Ingen-Buijs V.A."/>
            <person name="Van Westerhoven A.C."/>
            <person name="Haridas S."/>
            <person name="Skiadas P."/>
            <person name="Martin F."/>
            <person name="Groenewald J.Z."/>
            <person name="Crous P.W."/>
            <person name="Seidl M.F."/>
        </authorList>
    </citation>
    <scope>NUCLEOTIDE SEQUENCE [LARGE SCALE GENOMIC DNA]</scope>
    <source>
        <strain evidence="2 3">CBS 123371</strain>
    </source>
</reference>
<evidence type="ECO:0000313" key="2">
    <source>
        <dbReference type="EMBL" id="KAK7523630.1"/>
    </source>
</evidence>
<evidence type="ECO:0000256" key="1">
    <source>
        <dbReference type="SAM" id="SignalP"/>
    </source>
</evidence>
<gene>
    <name evidence="2" type="ORF">IWZ03DRAFT_365114</name>
</gene>
<sequence>MNWTFCNLLLGLSLHSRRMARYCAKSPVQLVQLVSPLISTSIIRRQSHSTPGPSSTTSIPPKPLNYSFHPSLHLLSTHISQTPSSAVSSFILHYHPRTPLSLSLY</sequence>
<accession>A0ABR1KXN9</accession>
<evidence type="ECO:0000313" key="3">
    <source>
        <dbReference type="Proteomes" id="UP001363622"/>
    </source>
</evidence>
<feature type="chain" id="PRO_5047167716" evidence="1">
    <location>
        <begin position="21"/>
        <end position="105"/>
    </location>
</feature>
<dbReference type="Proteomes" id="UP001363622">
    <property type="component" value="Unassembled WGS sequence"/>
</dbReference>
<keyword evidence="3" id="KW-1185">Reference proteome</keyword>
<proteinExistence type="predicted"/>
<comment type="caution">
    <text evidence="2">The sequence shown here is derived from an EMBL/GenBank/DDBJ whole genome shotgun (WGS) entry which is preliminary data.</text>
</comment>
<keyword evidence="1" id="KW-0732">Signal</keyword>
<name>A0ABR1KXN9_9PEZI</name>
<feature type="signal peptide" evidence="1">
    <location>
        <begin position="1"/>
        <end position="20"/>
    </location>
</feature>
<protein>
    <submittedName>
        <fullName evidence="2">Uncharacterized protein</fullName>
    </submittedName>
</protein>
<organism evidence="2 3">
    <name type="scientific">Phyllosticta citriasiana</name>
    <dbReference type="NCBI Taxonomy" id="595635"/>
    <lineage>
        <taxon>Eukaryota</taxon>
        <taxon>Fungi</taxon>
        <taxon>Dikarya</taxon>
        <taxon>Ascomycota</taxon>
        <taxon>Pezizomycotina</taxon>
        <taxon>Dothideomycetes</taxon>
        <taxon>Dothideomycetes incertae sedis</taxon>
        <taxon>Botryosphaeriales</taxon>
        <taxon>Phyllostictaceae</taxon>
        <taxon>Phyllosticta</taxon>
    </lineage>
</organism>